<feature type="domain" description="GST N-terminal" evidence="1">
    <location>
        <begin position="4"/>
        <end position="68"/>
    </location>
</feature>
<dbReference type="OrthoDB" id="9988732at2759"/>
<dbReference type="CDD" id="cd00299">
    <property type="entry name" value="GST_C_family"/>
    <property type="match status" value="1"/>
</dbReference>
<dbReference type="EMBL" id="JNBS01001761">
    <property type="protein sequence ID" value="OQS00070.1"/>
    <property type="molecule type" value="Genomic_DNA"/>
</dbReference>
<comment type="caution">
    <text evidence="2">The sequence shown here is derived from an EMBL/GenBank/DDBJ whole genome shotgun (WGS) entry which is preliminary data.</text>
</comment>
<dbReference type="Pfam" id="PF13417">
    <property type="entry name" value="GST_N_3"/>
    <property type="match status" value="1"/>
</dbReference>
<reference evidence="2 3" key="1">
    <citation type="journal article" date="2014" name="Genome Biol. Evol.">
        <title>The secreted proteins of Achlya hypogyna and Thraustotheca clavata identify the ancestral oomycete secretome and reveal gene acquisitions by horizontal gene transfer.</title>
        <authorList>
            <person name="Misner I."/>
            <person name="Blouin N."/>
            <person name="Leonard G."/>
            <person name="Richards T.A."/>
            <person name="Lane C.E."/>
        </authorList>
    </citation>
    <scope>NUCLEOTIDE SEQUENCE [LARGE SCALE GENOMIC DNA]</scope>
    <source>
        <strain evidence="2 3">ATCC 34112</strain>
    </source>
</reference>
<dbReference type="Proteomes" id="UP000243217">
    <property type="component" value="Unassembled WGS sequence"/>
</dbReference>
<dbReference type="SUPFAM" id="SSF52833">
    <property type="entry name" value="Thioredoxin-like"/>
    <property type="match status" value="1"/>
</dbReference>
<accession>A0A1V9ZQL5</accession>
<gene>
    <name evidence="2" type="ORF">THRCLA_06264</name>
</gene>
<name>A0A1V9ZQL5_9STRA</name>
<evidence type="ECO:0000259" key="1">
    <source>
        <dbReference type="Pfam" id="PF13417"/>
    </source>
</evidence>
<dbReference type="GO" id="GO:0016740">
    <property type="term" value="F:transferase activity"/>
    <property type="evidence" value="ECO:0007669"/>
    <property type="project" value="UniProtKB-KW"/>
</dbReference>
<protein>
    <submittedName>
        <fullName evidence="2">Glutathione S-transferase</fullName>
    </submittedName>
</protein>
<evidence type="ECO:0000313" key="3">
    <source>
        <dbReference type="Proteomes" id="UP000243217"/>
    </source>
</evidence>
<organism evidence="2 3">
    <name type="scientific">Thraustotheca clavata</name>
    <dbReference type="NCBI Taxonomy" id="74557"/>
    <lineage>
        <taxon>Eukaryota</taxon>
        <taxon>Sar</taxon>
        <taxon>Stramenopiles</taxon>
        <taxon>Oomycota</taxon>
        <taxon>Saprolegniomycetes</taxon>
        <taxon>Saprolegniales</taxon>
        <taxon>Achlyaceae</taxon>
        <taxon>Thraustotheca</taxon>
    </lineage>
</organism>
<dbReference type="InterPro" id="IPR004045">
    <property type="entry name" value="Glutathione_S-Trfase_N"/>
</dbReference>
<sequence>MALLVTIPASNYCEKARWALTLAKISFREEQHAPMFHMMSTIPKRGRSVPLIKTPDATFKSSDEIMAWCAKTLPSLHSPSNAIEKELYFDNEFGPHARRYSYFMVFSLNLAKPILFNPIAHTWEHTFATSLFPVTKALVIKGMKIDQEGSDRSWIIIQKFFDQVSELLSDAPIGTRFICGDTFSSADISFCSHASIIILPPQSRFISPYIDIEKLPTIYYERIQQLRATRAGQFVMYCFANLYPQSPFNTAKL</sequence>
<keyword evidence="3" id="KW-1185">Reference proteome</keyword>
<evidence type="ECO:0000313" key="2">
    <source>
        <dbReference type="EMBL" id="OQS00070.1"/>
    </source>
</evidence>
<dbReference type="AlphaFoldDB" id="A0A1V9ZQL5"/>
<dbReference type="SUPFAM" id="SSF47616">
    <property type="entry name" value="GST C-terminal domain-like"/>
    <property type="match status" value="1"/>
</dbReference>
<proteinExistence type="predicted"/>
<dbReference type="InterPro" id="IPR036249">
    <property type="entry name" value="Thioredoxin-like_sf"/>
</dbReference>
<dbReference type="InterPro" id="IPR036282">
    <property type="entry name" value="Glutathione-S-Trfase_C_sf"/>
</dbReference>
<keyword evidence="2" id="KW-0808">Transferase</keyword>